<dbReference type="RefSeq" id="XP_037885096.1">
    <property type="nucleotide sequence ID" value="XM_038029168.1"/>
</dbReference>
<dbReference type="GO" id="GO:0033588">
    <property type="term" value="C:elongator holoenzyme complex"/>
    <property type="evidence" value="ECO:0007669"/>
    <property type="project" value="InterPro"/>
</dbReference>
<evidence type="ECO:0000313" key="6">
    <source>
        <dbReference type="RefSeq" id="XP_037885096.1"/>
    </source>
</evidence>
<dbReference type="RefSeq" id="XP_037885095.1">
    <property type="nucleotide sequence ID" value="XM_038029167.1"/>
</dbReference>
<dbReference type="PANTHER" id="PTHR16184">
    <property type="entry name" value="ELONGATOR COMPLEX PROTEIN 6"/>
    <property type="match status" value="1"/>
</dbReference>
<gene>
    <name evidence="5 6" type="primary">LOC119634793</name>
</gene>
<evidence type="ECO:0000256" key="2">
    <source>
        <dbReference type="ARBA" id="ARBA00008837"/>
    </source>
</evidence>
<dbReference type="Proteomes" id="UP000092443">
    <property type="component" value="Unplaced"/>
</dbReference>
<organism evidence="4 5">
    <name type="scientific">Glossina fuscipes</name>
    <dbReference type="NCBI Taxonomy" id="7396"/>
    <lineage>
        <taxon>Eukaryota</taxon>
        <taxon>Metazoa</taxon>
        <taxon>Ecdysozoa</taxon>
        <taxon>Arthropoda</taxon>
        <taxon>Hexapoda</taxon>
        <taxon>Insecta</taxon>
        <taxon>Pterygota</taxon>
        <taxon>Neoptera</taxon>
        <taxon>Endopterygota</taxon>
        <taxon>Diptera</taxon>
        <taxon>Brachycera</taxon>
        <taxon>Muscomorpha</taxon>
        <taxon>Hippoboscoidea</taxon>
        <taxon>Glossinidae</taxon>
        <taxon>Glossina</taxon>
    </lineage>
</organism>
<dbReference type="AlphaFoldDB" id="A0A8U0WIZ7"/>
<evidence type="ECO:0000313" key="4">
    <source>
        <dbReference type="Proteomes" id="UP000092443"/>
    </source>
</evidence>
<dbReference type="Gene3D" id="3.40.50.300">
    <property type="entry name" value="P-loop containing nucleotide triphosphate hydrolases"/>
    <property type="match status" value="1"/>
</dbReference>
<sequence length="272" mass="30399">MLKQFKATNYKILLSSATIMAASVLFACGLNGTKLPTLVHVSEESNVDGSFLISSILCQRLRISNVGTLLVCLQHGYQHYTKAGMRLGYDCNVFVGKTLSVLDPLTDIARDFPVSNWLISGDTNIADVLLQEIKKQIMGTNFSVRTHNTIIIDNLAILYNLGASKEDVQMFFNDLMHLTKQMDNLSLITKMSNSDIFCVEDSNISKCSLVHVNVLNLKSGLFHEVDGKLLIKRCQDENDDNCDWNVTTKEVLYKVNERNIKIYNPGEIGIKA</sequence>
<reference evidence="5 6" key="1">
    <citation type="submission" date="2025-04" db="UniProtKB">
        <authorList>
            <consortium name="RefSeq"/>
        </authorList>
    </citation>
    <scope>IDENTIFICATION</scope>
    <source>
        <tissue evidence="5 6">Whole body pupa</tissue>
    </source>
</reference>
<evidence type="ECO:0000256" key="1">
    <source>
        <dbReference type="ARBA" id="ARBA00005043"/>
    </source>
</evidence>
<name>A0A8U0WIZ7_9MUSC</name>
<protein>
    <recommendedName>
        <fullName evidence="3">Elongator complex protein 6</fullName>
    </recommendedName>
</protein>
<dbReference type="PROSITE" id="PS51257">
    <property type="entry name" value="PROKAR_LIPOPROTEIN"/>
    <property type="match status" value="1"/>
</dbReference>
<comment type="similarity">
    <text evidence="2">Belongs to the ELP6 family.</text>
</comment>
<dbReference type="InterPro" id="IPR018627">
    <property type="entry name" value="ELP6"/>
</dbReference>
<proteinExistence type="inferred from homology"/>
<dbReference type="PANTHER" id="PTHR16184:SF6">
    <property type="entry name" value="ELONGATOR COMPLEX PROTEIN 6"/>
    <property type="match status" value="1"/>
</dbReference>
<accession>A0A8U0WIZ7</accession>
<evidence type="ECO:0000256" key="3">
    <source>
        <dbReference type="ARBA" id="ARBA00020263"/>
    </source>
</evidence>
<evidence type="ECO:0000313" key="5">
    <source>
        <dbReference type="RefSeq" id="XP_037885095.1"/>
    </source>
</evidence>
<dbReference type="GeneID" id="119634793"/>
<dbReference type="InterPro" id="IPR027417">
    <property type="entry name" value="P-loop_NTPase"/>
</dbReference>
<keyword evidence="4" id="KW-1185">Reference proteome</keyword>
<comment type="pathway">
    <text evidence="1">tRNA modification; 5-methoxycarbonylmethyl-2-thiouridine-tRNA biosynthesis.</text>
</comment>
<dbReference type="GO" id="GO:0002098">
    <property type="term" value="P:tRNA wobble uridine modification"/>
    <property type="evidence" value="ECO:0007669"/>
    <property type="project" value="InterPro"/>
</dbReference>
<dbReference type="CDD" id="cd19495">
    <property type="entry name" value="Elp6"/>
    <property type="match status" value="1"/>
</dbReference>